<dbReference type="InterPro" id="IPR001362">
    <property type="entry name" value="Glyco_hydro_32"/>
</dbReference>
<evidence type="ECO:0000256" key="8">
    <source>
        <dbReference type="RuleBase" id="RU362110"/>
    </source>
</evidence>
<dbReference type="PROSITE" id="PS00609">
    <property type="entry name" value="GLYCOSYL_HYDROL_F32"/>
    <property type="match status" value="1"/>
</dbReference>
<dbReference type="Proteomes" id="UP000216207">
    <property type="component" value="Unassembled WGS sequence"/>
</dbReference>
<name>A0A268P0Z5_SHOCL</name>
<comment type="pathway">
    <text evidence="1 9">Glycan biosynthesis; sucrose metabolism.</text>
</comment>
<dbReference type="InterPro" id="IPR013148">
    <property type="entry name" value="Glyco_hydro_32_N"/>
</dbReference>
<dbReference type="InterPro" id="IPR013189">
    <property type="entry name" value="Glyco_hydro_32_C"/>
</dbReference>
<evidence type="ECO:0000256" key="1">
    <source>
        <dbReference type="ARBA" id="ARBA00004914"/>
    </source>
</evidence>
<accession>A0A268P0Z5</accession>
<evidence type="ECO:0000256" key="6">
    <source>
        <dbReference type="ARBA" id="ARBA00023295"/>
    </source>
</evidence>
<dbReference type="Pfam" id="PF00251">
    <property type="entry name" value="Glyco_hydro_32N"/>
    <property type="match status" value="1"/>
</dbReference>
<feature type="domain" description="Glycosyl hydrolase family 32 C-terminal" evidence="11">
    <location>
        <begin position="339"/>
        <end position="483"/>
    </location>
</feature>
<dbReference type="PANTHER" id="PTHR43101:SF1">
    <property type="entry name" value="BETA-FRUCTOSIDASE"/>
    <property type="match status" value="1"/>
</dbReference>
<sequence>MDREQKYRRLEQASPEEIAALQKQVKESEWRQTYHIQPVTGLLNDPNGFAYFAGEYHLFYQWFPLGTYHGLKYWYHTASKDLVHWRNVGKAIAPDTSFDSHGVYSGSGIVKDSQLHLMYTGNARDENWNRQTSQCIAVMDENRAVSKWEKPVIDQVPAGYTAHFRDPKVWKDDDMYRCVIGTQRNDLTGTAVVYESPDLLEWRFVGEMNTDLDHFGYMWECPDYFELDGQGVFLFCPQGLDPQGDRFLNLYQSGYITGKPLNRETLVFEHGRFRELDRGFDFYAPQTMKDKQGRRIMVAWMGQPEIGYPTDSHGWAHCLTLPRTLELRDGKLLQKPVAELQKLRQKRSDVQDTLTNETKTYDGIAGATFEMICTFDPIDAEVVGFEIRASEKERTVITYDTVLQKVTMDRSMAGEMIDSSYGTTRSCRLVAEQIQFHLFVDTSSVELFINDGEEVFTSRIFPQPDSKGIRFFVNKGNAHLKVTKWDLIHAGNDIERNE</sequence>
<keyword evidence="5 8" id="KW-0378">Hydrolase</keyword>
<keyword evidence="6 8" id="KW-0326">Glycosidase</keyword>
<evidence type="ECO:0000256" key="3">
    <source>
        <dbReference type="ARBA" id="ARBA00012758"/>
    </source>
</evidence>
<protein>
    <recommendedName>
        <fullName evidence="4 8">Sucrose-6-phosphate hydrolase</fullName>
        <ecNumber evidence="3 8">3.2.1.26</ecNumber>
    </recommendedName>
    <alternativeName>
        <fullName evidence="7 9">Invertase</fullName>
    </alternativeName>
</protein>
<comment type="subcellular location">
    <subcellularLocation>
        <location evidence="9">Cytoplasm</location>
    </subcellularLocation>
</comment>
<dbReference type="InterPro" id="IPR006232">
    <property type="entry name" value="Suc6P_hydrolase"/>
</dbReference>
<dbReference type="GO" id="GO:0005737">
    <property type="term" value="C:cytoplasm"/>
    <property type="evidence" value="ECO:0007669"/>
    <property type="project" value="UniProtKB-SubCell"/>
</dbReference>
<dbReference type="InterPro" id="IPR018053">
    <property type="entry name" value="Glyco_hydro_32_AS"/>
</dbReference>
<dbReference type="CDD" id="cd18623">
    <property type="entry name" value="GH32_ScrB-like"/>
    <property type="match status" value="1"/>
</dbReference>
<evidence type="ECO:0000256" key="9">
    <source>
        <dbReference type="RuleBase" id="RU365015"/>
    </source>
</evidence>
<dbReference type="GO" id="GO:0005985">
    <property type="term" value="P:sucrose metabolic process"/>
    <property type="evidence" value="ECO:0007669"/>
    <property type="project" value="UniProtKB-UniPathway"/>
</dbReference>
<dbReference type="AlphaFoldDB" id="A0A268P0Z5"/>
<dbReference type="Pfam" id="PF08244">
    <property type="entry name" value="Glyco_hydro_32C"/>
    <property type="match status" value="1"/>
</dbReference>
<dbReference type="InterPro" id="IPR013320">
    <property type="entry name" value="ConA-like_dom_sf"/>
</dbReference>
<gene>
    <name evidence="12" type="ORF">CHH72_11340</name>
</gene>
<evidence type="ECO:0000256" key="2">
    <source>
        <dbReference type="ARBA" id="ARBA00009902"/>
    </source>
</evidence>
<dbReference type="SMART" id="SM00640">
    <property type="entry name" value="Glyco_32"/>
    <property type="match status" value="1"/>
</dbReference>
<evidence type="ECO:0000313" key="13">
    <source>
        <dbReference type="Proteomes" id="UP000216207"/>
    </source>
</evidence>
<evidence type="ECO:0000313" key="12">
    <source>
        <dbReference type="EMBL" id="PAE88960.1"/>
    </source>
</evidence>
<comment type="catalytic activity">
    <reaction evidence="8">
        <text>Hydrolysis of terminal non-reducing beta-D-fructofuranoside residues in beta-D-fructofuranosides.</text>
        <dbReference type="EC" id="3.2.1.26"/>
    </reaction>
</comment>
<dbReference type="Gene3D" id="2.60.120.560">
    <property type="entry name" value="Exo-inulinase, domain 1"/>
    <property type="match status" value="1"/>
</dbReference>
<proteinExistence type="inferred from homology"/>
<dbReference type="InterPro" id="IPR051214">
    <property type="entry name" value="GH32_Enzymes"/>
</dbReference>
<dbReference type="UniPathway" id="UPA00238"/>
<dbReference type="PANTHER" id="PTHR43101">
    <property type="entry name" value="BETA-FRUCTOSIDASE"/>
    <property type="match status" value="1"/>
</dbReference>
<comment type="similarity">
    <text evidence="2 8">Belongs to the glycosyl hydrolase 32 family.</text>
</comment>
<keyword evidence="9" id="KW-0963">Cytoplasm</keyword>
<organism evidence="12 13">
    <name type="scientific">Shouchella clausii</name>
    <name type="common">Alkalihalobacillus clausii</name>
    <dbReference type="NCBI Taxonomy" id="79880"/>
    <lineage>
        <taxon>Bacteria</taxon>
        <taxon>Bacillati</taxon>
        <taxon>Bacillota</taxon>
        <taxon>Bacilli</taxon>
        <taxon>Bacillales</taxon>
        <taxon>Bacillaceae</taxon>
        <taxon>Shouchella</taxon>
    </lineage>
</organism>
<dbReference type="NCBIfam" id="TIGR01322">
    <property type="entry name" value="scrB_fam"/>
    <property type="match status" value="1"/>
</dbReference>
<evidence type="ECO:0000256" key="5">
    <source>
        <dbReference type="ARBA" id="ARBA00022801"/>
    </source>
</evidence>
<dbReference type="EMBL" id="NPCC01000012">
    <property type="protein sequence ID" value="PAE88960.1"/>
    <property type="molecule type" value="Genomic_DNA"/>
</dbReference>
<evidence type="ECO:0000259" key="10">
    <source>
        <dbReference type="Pfam" id="PF00251"/>
    </source>
</evidence>
<evidence type="ECO:0000259" key="11">
    <source>
        <dbReference type="Pfam" id="PF08244"/>
    </source>
</evidence>
<dbReference type="EC" id="3.2.1.26" evidence="3 8"/>
<comment type="caution">
    <text evidence="12">The sequence shown here is derived from an EMBL/GenBank/DDBJ whole genome shotgun (WGS) entry which is preliminary data.</text>
</comment>
<evidence type="ECO:0000256" key="4">
    <source>
        <dbReference type="ARBA" id="ARBA00019623"/>
    </source>
</evidence>
<keyword evidence="9" id="KW-0119">Carbohydrate metabolism</keyword>
<comment type="function">
    <text evidence="9">Enables the bacterium to metabolize sucrose as a sole carbon source.</text>
</comment>
<dbReference type="RefSeq" id="WP_095326628.1">
    <property type="nucleotide sequence ID" value="NZ_NPCC01000012.1"/>
</dbReference>
<reference evidence="12 13" key="1">
    <citation type="submission" date="2017-07" db="EMBL/GenBank/DDBJ databases">
        <title>Isolation and whole genome analysis of endospore-forming bacteria from heroin.</title>
        <authorList>
            <person name="Kalinowski J."/>
            <person name="Ahrens B."/>
            <person name="Al-Dilaimi A."/>
            <person name="Winkler A."/>
            <person name="Wibberg D."/>
            <person name="Schleenbecker U."/>
            <person name="Ruckert C."/>
            <person name="Wolfel R."/>
            <person name="Grass G."/>
        </authorList>
    </citation>
    <scope>NUCLEOTIDE SEQUENCE [LARGE SCALE GENOMIC DNA]</scope>
    <source>
        <strain evidence="12 13">7539</strain>
    </source>
</reference>
<dbReference type="SUPFAM" id="SSF49899">
    <property type="entry name" value="Concanavalin A-like lectins/glucanases"/>
    <property type="match status" value="1"/>
</dbReference>
<dbReference type="InterPro" id="IPR023296">
    <property type="entry name" value="Glyco_hydro_beta-prop_sf"/>
</dbReference>
<dbReference type="GO" id="GO:0004564">
    <property type="term" value="F:beta-fructofuranosidase activity"/>
    <property type="evidence" value="ECO:0007669"/>
    <property type="project" value="UniProtKB-EC"/>
</dbReference>
<evidence type="ECO:0000256" key="7">
    <source>
        <dbReference type="ARBA" id="ARBA00033367"/>
    </source>
</evidence>
<feature type="domain" description="Glycosyl hydrolase family 32 N-terminal" evidence="10">
    <location>
        <begin position="35"/>
        <end position="336"/>
    </location>
</feature>
<dbReference type="Gene3D" id="2.115.10.20">
    <property type="entry name" value="Glycosyl hydrolase domain, family 43"/>
    <property type="match status" value="1"/>
</dbReference>
<dbReference type="SUPFAM" id="SSF75005">
    <property type="entry name" value="Arabinanase/levansucrase/invertase"/>
    <property type="match status" value="1"/>
</dbReference>